<evidence type="ECO:0000313" key="3">
    <source>
        <dbReference type="Proteomes" id="UP000199729"/>
    </source>
</evidence>
<feature type="domain" description="Glycosyltransferase 2-like" evidence="1">
    <location>
        <begin position="325"/>
        <end position="434"/>
    </location>
</feature>
<evidence type="ECO:0000259" key="1">
    <source>
        <dbReference type="Pfam" id="PF00535"/>
    </source>
</evidence>
<dbReference type="Gene3D" id="3.40.50.2000">
    <property type="entry name" value="Glycogen Phosphorylase B"/>
    <property type="match status" value="1"/>
</dbReference>
<sequence length="982" mass="108446">MLFTGGQRVITLRFQGSELAGSQTALNFPLSINVERMLPVMGHADAMRGLFITGWALDPENPTAPVTVELMSDGQTVARSTANKFRADLAKLQFAEGYCAYTLRLPPEVFDGKTHKLTVRETITGTTLAGPEITLPDLVIEGKIEGLNGAGFTGWLHVQGKEARHALDLWIDNELASSGEAASPREHNAPGQRFFLGVPDRFLDGRPHEVSVTLRKHPGRVVDVGVFMLLNQLTPSDALQRYAGTRYLRSYLSPLGPQRYESLRRGLSRLSDAALSADSPEAIAELKQAVLNMALGQEQVIRGFTGPLQTYDPIVFPAWDSPKVSIVIPVHNKFATTYTCLASLAAAQCRASYEVIVVDDGSSDETEDIQTIVQNITVVRHEVAQGFVGASNAGGEAARGEYVVMLNNDTEVMSGWLDELLDPFERFDNVGMTGAKLIYPSGDLQEAGGLVWGNGQPWNIGRNGNPAEPRYNYVRQVDYLSGACVMLPVPLWKELKGFDTYYAPAYYEDTDLAFRVRAKGFKTVYTPFCEVVHYEGVSNGTSTSGSGLKRFQAINRPKFLRRWAEAYQHNGVNGHDKPHLLQDRGVRFRALVLDAQTLTPDQDAGSYAALQEIRILQSLGCKVTFVPSNVAFMGGYTEQLQRMGVETLYAPFCYSMAEVIEKRGSEFDFFYIARYGVAEQVVDKIRSLYPEAKIILNIHDLHFLRELREAIHDQDGQKMGRALQTRESELKVISKVDLALSYSEVEQAVITSHSTATNATPTGACPWVVETAQDIPPFEARQGIAFLGGFGHRPNIEAVEWFVREVMPLLRERLPGVPFLIYGSKAPERFKKLEGEDIILKGFVKTTDEVYDTARVFVAPLLTGAGLKGKVIGAFSRGIPTVMTPTAAEGTGARHGDQAMICAEPAQWAEHIAEIYESQERWEAMSAACRRLTQDQYSFDHGREVLADALRQIGIFPPAKPQSLWPRLLDGSPVETINKAVK</sequence>
<dbReference type="Pfam" id="PF00535">
    <property type="entry name" value="Glycos_transf_2"/>
    <property type="match status" value="1"/>
</dbReference>
<dbReference type="KEGG" id="vff:VITFI_CDS1209"/>
<dbReference type="AlphaFoldDB" id="A0A221KDR0"/>
<reference evidence="2 3" key="1">
    <citation type="submission" date="2017-07" db="EMBL/GenBank/DDBJ databases">
        <title>Complete Genome Sequence of the cosmetic ferment Vitreoscilla filiformis (ATCC15551).</title>
        <authorList>
            <person name="Contreras S."/>
            <person name="Sagory-Zalkind P."/>
            <person name="Blanquart H."/>
            <person name="Iltis A."/>
            <person name="Morand S.C."/>
        </authorList>
    </citation>
    <scope>NUCLEOTIDE SEQUENCE [LARGE SCALE GENOMIC DNA]</scope>
    <source>
        <strain evidence="2 3">ATCC 15551</strain>
    </source>
</reference>
<dbReference type="Gene3D" id="3.90.550.10">
    <property type="entry name" value="Spore Coat Polysaccharide Biosynthesis Protein SpsA, Chain A"/>
    <property type="match status" value="1"/>
</dbReference>
<dbReference type="EMBL" id="CP022423">
    <property type="protein sequence ID" value="ASM76987.1"/>
    <property type="molecule type" value="Genomic_DNA"/>
</dbReference>
<protein>
    <recommendedName>
        <fullName evidence="1">Glycosyltransferase 2-like domain-containing protein</fullName>
    </recommendedName>
</protein>
<dbReference type="Pfam" id="PF13692">
    <property type="entry name" value="Glyco_trans_1_4"/>
    <property type="match status" value="1"/>
</dbReference>
<gene>
    <name evidence="2" type="ORF">VITFI_CDS1209</name>
</gene>
<accession>A0A221KDR0</accession>
<dbReference type="InterPro" id="IPR001173">
    <property type="entry name" value="Glyco_trans_2-like"/>
</dbReference>
<dbReference type="InterPro" id="IPR029044">
    <property type="entry name" value="Nucleotide-diphossugar_trans"/>
</dbReference>
<dbReference type="SUPFAM" id="SSF53756">
    <property type="entry name" value="UDP-Glycosyltransferase/glycogen phosphorylase"/>
    <property type="match status" value="1"/>
</dbReference>
<evidence type="ECO:0000313" key="2">
    <source>
        <dbReference type="EMBL" id="ASM76987.1"/>
    </source>
</evidence>
<organism evidence="2 3">
    <name type="scientific">Vitreoscilla filiformis</name>
    <dbReference type="NCBI Taxonomy" id="63"/>
    <lineage>
        <taxon>Bacteria</taxon>
        <taxon>Pseudomonadati</taxon>
        <taxon>Pseudomonadota</taxon>
        <taxon>Betaproteobacteria</taxon>
        <taxon>Neisseriales</taxon>
        <taxon>Neisseriaceae</taxon>
        <taxon>Vitreoscilla</taxon>
    </lineage>
</organism>
<dbReference type="SUPFAM" id="SSF53448">
    <property type="entry name" value="Nucleotide-diphospho-sugar transferases"/>
    <property type="match status" value="1"/>
</dbReference>
<name>A0A221KDR0_VITFI</name>
<dbReference type="CDD" id="cd04186">
    <property type="entry name" value="GT_2_like_c"/>
    <property type="match status" value="1"/>
</dbReference>
<dbReference type="PANTHER" id="PTHR43179">
    <property type="entry name" value="RHAMNOSYLTRANSFERASE WBBL"/>
    <property type="match status" value="1"/>
</dbReference>
<dbReference type="Proteomes" id="UP000199729">
    <property type="component" value="Chromosome"/>
</dbReference>
<dbReference type="PANTHER" id="PTHR43179:SF7">
    <property type="entry name" value="RHAMNOSYLTRANSFERASE WBBL"/>
    <property type="match status" value="1"/>
</dbReference>
<keyword evidence="3" id="KW-1185">Reference proteome</keyword>
<proteinExistence type="predicted"/>